<protein>
    <submittedName>
        <fullName evidence="3">O-Methyltransferase involved in polyketide biosynthesis</fullName>
    </submittedName>
</protein>
<accession>A0A381DWQ0</accession>
<dbReference type="PANTHER" id="PTHR43619:SF2">
    <property type="entry name" value="S-ADENOSYL-L-METHIONINE-DEPENDENT METHYLTRANSFERASES SUPERFAMILY PROTEIN"/>
    <property type="match status" value="1"/>
</dbReference>
<dbReference type="Pfam" id="PF04072">
    <property type="entry name" value="LCM"/>
    <property type="match status" value="1"/>
</dbReference>
<dbReference type="GO" id="GO:0032259">
    <property type="term" value="P:methylation"/>
    <property type="evidence" value="ECO:0007669"/>
    <property type="project" value="UniProtKB-KW"/>
</dbReference>
<dbReference type="GO" id="GO:0008168">
    <property type="term" value="F:methyltransferase activity"/>
    <property type="evidence" value="ECO:0007669"/>
    <property type="project" value="UniProtKB-KW"/>
</dbReference>
<gene>
    <name evidence="3" type="ORF">NCTC13294_00076</name>
</gene>
<dbReference type="Gene3D" id="3.40.50.150">
    <property type="entry name" value="Vaccinia Virus protein VP39"/>
    <property type="match status" value="1"/>
</dbReference>
<dbReference type="OrthoDB" id="7063113at2"/>
<dbReference type="PIRSF" id="PIRSF028177">
    <property type="entry name" value="Polyketide_synth_Omtfrase_TcmP"/>
    <property type="match status" value="1"/>
</dbReference>
<keyword evidence="2 3" id="KW-0808">Transferase</keyword>
<keyword evidence="1 3" id="KW-0489">Methyltransferase</keyword>
<dbReference type="PANTHER" id="PTHR43619">
    <property type="entry name" value="S-ADENOSYL-L-METHIONINE-DEPENDENT METHYLTRANSFERASE YKTD-RELATED"/>
    <property type="match status" value="1"/>
</dbReference>
<evidence type="ECO:0000256" key="1">
    <source>
        <dbReference type="ARBA" id="ARBA00022603"/>
    </source>
</evidence>
<dbReference type="EMBL" id="UFUW01000001">
    <property type="protein sequence ID" value="SUX17552.1"/>
    <property type="molecule type" value="Genomic_DNA"/>
</dbReference>
<dbReference type="Proteomes" id="UP000254572">
    <property type="component" value="Unassembled WGS sequence"/>
</dbReference>
<sequence length="272" mass="30373">MSDKITLDLTVLSETLLIPLWAKAVEQQQSAPLLVDPVAPQMLMRLDYDFSKYGKATASQVGCCGRAWLFDEQARRFIAAHPDAVVVQIGAGLDARYERLGRPAITAWYDLDLPEVIALRRELLPESGNIYLSESLFASGWMDRAAAHGKPVLLLCEGVLMYFEESEVRAWLATLAQHLPQATLVFDIIPTILVGRAKRHDALGSMKKAPPEMKWSVKDSRELETWLSGLALEEELPLSKTCGKRYPLFLRLLYALGAGSKLDQRVVRVKLP</sequence>
<dbReference type="AlphaFoldDB" id="A0A381DWQ0"/>
<organism evidence="3 4">
    <name type="scientific">Cardiobacterium valvarum</name>
    <dbReference type="NCBI Taxonomy" id="194702"/>
    <lineage>
        <taxon>Bacteria</taxon>
        <taxon>Pseudomonadati</taxon>
        <taxon>Pseudomonadota</taxon>
        <taxon>Gammaproteobacteria</taxon>
        <taxon>Cardiobacteriales</taxon>
        <taxon>Cardiobacteriaceae</taxon>
        <taxon>Cardiobacterium</taxon>
    </lineage>
</organism>
<evidence type="ECO:0000313" key="4">
    <source>
        <dbReference type="Proteomes" id="UP000254572"/>
    </source>
</evidence>
<proteinExistence type="predicted"/>
<dbReference type="SUPFAM" id="SSF53335">
    <property type="entry name" value="S-adenosyl-L-methionine-dependent methyltransferases"/>
    <property type="match status" value="1"/>
</dbReference>
<reference evidence="3 4" key="1">
    <citation type="submission" date="2018-06" db="EMBL/GenBank/DDBJ databases">
        <authorList>
            <consortium name="Pathogen Informatics"/>
            <person name="Doyle S."/>
        </authorList>
    </citation>
    <scope>NUCLEOTIDE SEQUENCE [LARGE SCALE GENOMIC DNA]</scope>
    <source>
        <strain evidence="3 4">NCTC13294</strain>
    </source>
</reference>
<keyword evidence="4" id="KW-1185">Reference proteome</keyword>
<evidence type="ECO:0000256" key="2">
    <source>
        <dbReference type="ARBA" id="ARBA00022679"/>
    </source>
</evidence>
<dbReference type="InterPro" id="IPR016874">
    <property type="entry name" value="TcmP-like"/>
</dbReference>
<name>A0A381DWQ0_9GAMM</name>
<dbReference type="RefSeq" id="WP_115610431.1">
    <property type="nucleotide sequence ID" value="NZ_JBHLZC010000001.1"/>
</dbReference>
<evidence type="ECO:0000313" key="3">
    <source>
        <dbReference type="EMBL" id="SUX17552.1"/>
    </source>
</evidence>
<dbReference type="InterPro" id="IPR007213">
    <property type="entry name" value="Ppm1/Ppm2/Tcmp"/>
</dbReference>
<dbReference type="InterPro" id="IPR029063">
    <property type="entry name" value="SAM-dependent_MTases_sf"/>
</dbReference>